<dbReference type="AlphaFoldDB" id="A0A6P7FQA9"/>
<dbReference type="KEGG" id="dvv:114330037"/>
<dbReference type="Proteomes" id="UP001652700">
    <property type="component" value="Unplaced"/>
</dbReference>
<dbReference type="GO" id="GO:0061172">
    <property type="term" value="P:regulation of establishment of bipolar cell polarity"/>
    <property type="evidence" value="ECO:0007669"/>
    <property type="project" value="TreeGrafter"/>
</dbReference>
<dbReference type="SMART" id="SM00314">
    <property type="entry name" value="RA"/>
    <property type="match status" value="1"/>
</dbReference>
<dbReference type="InterPro" id="IPR000159">
    <property type="entry name" value="RA_dom"/>
</dbReference>
<dbReference type="OrthoDB" id="2428204at2759"/>
<dbReference type="GO" id="GO:0000132">
    <property type="term" value="P:establishment of mitotic spindle orientation"/>
    <property type="evidence" value="ECO:0007669"/>
    <property type="project" value="TreeGrafter"/>
</dbReference>
<dbReference type="RefSeq" id="XP_028135135.1">
    <property type="nucleotide sequence ID" value="XM_028279334.1"/>
</dbReference>
<evidence type="ECO:0000313" key="3">
    <source>
        <dbReference type="EnsemblMetazoa" id="XP_028135135.1"/>
    </source>
</evidence>
<dbReference type="PANTHER" id="PTHR21437">
    <property type="entry name" value="WIDE AWAKE"/>
    <property type="match status" value="1"/>
</dbReference>
<dbReference type="InParanoid" id="A0A6P7FQA9"/>
<keyword evidence="4" id="KW-1185">Reference proteome</keyword>
<feature type="coiled-coil region" evidence="1">
    <location>
        <begin position="84"/>
        <end position="134"/>
    </location>
</feature>
<sequence length="915" mass="104126">MDKKKRQSLSIDRAAFILLRIKKVFKKKKEKLNESAYMTILCRTDQRAASVSFEGTRRTGRKCPPLLRSKTLPAIFTPTGNILAEQLSNQVRALYNAAQQGQLEKPRVSLDNNVNRFNAQLDQLDQLMEEVRQYRPGNEILESHGPLRKIQKRKTTIKQLFSAASKFQRNLHRGIYLACILYHEDRILLTNEDFLPVIEIDEIFPSCIHTDLYWLMKVACIWNETKVLRFEMEKHISSRIHFRKKILSAAIQMQSLLCLQDLGQIYHKPLKDSRGTMVLSVVNYVKSPRNVSLLNSRWLPMSKVFKKIVLSDDHSLSEMLMASIKQQIHYHQVSSLKLNRGLYLAYLKMQSSVDTIEVIVSSKSPNILPHCKIRDNPRVTTEEWGYLKQLNRPEVVNNTTEVQRNFLDLVTSASKRLFNYMDVNSDDIISHRIFESNIIELNDEVSFIVICPSAELSCAVPGQRELLLQRGDLLSLPIKVFEMIHLNTYKPHITKKYAKLSCSLELDIASADHLHREAFSNTEIASAKAKLLKLQELQDKMNNIWNSVRWLMNVITFARDRVSLGISIRCLMQTESTDFGTPGLLQIPPEEKLLKHTLGRGSWPGPGHVMSSANLITEFSKSEQNLNINEYTNNYSNNSLKEPQRKDSITPAKSENMLCRLATPSQQRERANTICNMSSNIEVPLLSVKQSNSLASINTINVTDTSNSIQSVSSDSDCSLQPFMGSFNKRRKSKMVTSKSMINVKQSLKLEKVKSPNRALLHPDLNSSLSKSLTNFNAYIDVEDGTKDTGLYQSDSKNENGILQVYAAYETGLASGTSLKLHVTPQTTAREVVDLVVKQLNMAVILKGKDGPVYDVDKLNNFCLVAVIGARERCLRDDFKPLHLQNPWRQGRLYVRQKQDVLAALEHSSKHTLII</sequence>
<reference evidence="3" key="2">
    <citation type="submission" date="2025-05" db="UniProtKB">
        <authorList>
            <consortium name="EnsemblMetazoa"/>
        </authorList>
    </citation>
    <scope>IDENTIFICATION</scope>
</reference>
<name>A0A6P7FQA9_DIAVI</name>
<proteinExistence type="predicted"/>
<dbReference type="FunCoup" id="A0A6P7FQA9">
    <property type="interactions" value="14"/>
</dbReference>
<accession>A0A6P7FQA9</accession>
<dbReference type="PANTHER" id="PTHR21437:SF1">
    <property type="entry name" value="WIDE AWAKE"/>
    <property type="match status" value="1"/>
</dbReference>
<organism evidence="5">
    <name type="scientific">Diabrotica virgifera virgifera</name>
    <name type="common">western corn rootworm</name>
    <dbReference type="NCBI Taxonomy" id="50390"/>
    <lineage>
        <taxon>Eukaryota</taxon>
        <taxon>Metazoa</taxon>
        <taxon>Ecdysozoa</taxon>
        <taxon>Arthropoda</taxon>
        <taxon>Hexapoda</taxon>
        <taxon>Insecta</taxon>
        <taxon>Pterygota</taxon>
        <taxon>Neoptera</taxon>
        <taxon>Endopterygota</taxon>
        <taxon>Coleoptera</taxon>
        <taxon>Polyphaga</taxon>
        <taxon>Cucujiformia</taxon>
        <taxon>Chrysomeloidea</taxon>
        <taxon>Chrysomelidae</taxon>
        <taxon>Galerucinae</taxon>
        <taxon>Diabroticina</taxon>
        <taxon>Diabroticites</taxon>
        <taxon>Diabrotica</taxon>
    </lineage>
</organism>
<dbReference type="Gene3D" id="3.10.20.90">
    <property type="entry name" value="Phosphatidylinositol 3-kinase Catalytic Subunit, Chain A, domain 1"/>
    <property type="match status" value="1"/>
</dbReference>
<gene>
    <name evidence="5" type="primary">LOC114330037</name>
</gene>
<evidence type="ECO:0000256" key="1">
    <source>
        <dbReference type="SAM" id="Coils"/>
    </source>
</evidence>
<evidence type="ECO:0000313" key="5">
    <source>
        <dbReference type="RefSeq" id="XP_028135135.1"/>
    </source>
</evidence>
<evidence type="ECO:0000313" key="4">
    <source>
        <dbReference type="Proteomes" id="UP001652700"/>
    </source>
</evidence>
<reference evidence="5" key="1">
    <citation type="submission" date="2025-04" db="UniProtKB">
        <authorList>
            <consortium name="RefSeq"/>
        </authorList>
    </citation>
    <scope>IDENTIFICATION</scope>
    <source>
        <tissue evidence="5">Whole insect</tissue>
    </source>
</reference>
<keyword evidence="1" id="KW-0175">Coiled coil</keyword>
<feature type="domain" description="Ras-associating" evidence="2">
    <location>
        <begin position="799"/>
        <end position="900"/>
    </location>
</feature>
<dbReference type="CDD" id="cd17117">
    <property type="entry name" value="RA_ANKFN1_like"/>
    <property type="match status" value="1"/>
</dbReference>
<dbReference type="EnsemblMetazoa" id="XM_028279334.2">
    <property type="protein sequence ID" value="XP_028135135.1"/>
    <property type="gene ID" value="LOC114330037"/>
</dbReference>
<dbReference type="InterPro" id="IPR039269">
    <property type="entry name" value="ANKFN1"/>
</dbReference>
<dbReference type="GO" id="GO:0005819">
    <property type="term" value="C:spindle"/>
    <property type="evidence" value="ECO:0007669"/>
    <property type="project" value="TreeGrafter"/>
</dbReference>
<dbReference type="GO" id="GO:0007165">
    <property type="term" value="P:signal transduction"/>
    <property type="evidence" value="ECO:0007669"/>
    <property type="project" value="InterPro"/>
</dbReference>
<dbReference type="PROSITE" id="PS50200">
    <property type="entry name" value="RA"/>
    <property type="match status" value="1"/>
</dbReference>
<dbReference type="GeneID" id="114330037"/>
<evidence type="ECO:0000259" key="2">
    <source>
        <dbReference type="PROSITE" id="PS50200"/>
    </source>
</evidence>
<protein>
    <submittedName>
        <fullName evidence="5">Uncharacterized protein LOC114330037 isoform X1</fullName>
    </submittedName>
</protein>